<protein>
    <submittedName>
        <fullName evidence="3">Uncharacterized protein</fullName>
    </submittedName>
</protein>
<proteinExistence type="predicted"/>
<reference evidence="3" key="1">
    <citation type="submission" date="2022-11" db="UniProtKB">
        <authorList>
            <consortium name="WormBaseParasite"/>
        </authorList>
    </citation>
    <scope>IDENTIFICATION</scope>
</reference>
<dbReference type="Proteomes" id="UP000887565">
    <property type="component" value="Unplaced"/>
</dbReference>
<organism evidence="2 3">
    <name type="scientific">Romanomermis culicivorax</name>
    <name type="common">Nematode worm</name>
    <dbReference type="NCBI Taxonomy" id="13658"/>
    <lineage>
        <taxon>Eukaryota</taxon>
        <taxon>Metazoa</taxon>
        <taxon>Ecdysozoa</taxon>
        <taxon>Nematoda</taxon>
        <taxon>Enoplea</taxon>
        <taxon>Dorylaimia</taxon>
        <taxon>Mermithida</taxon>
        <taxon>Mermithoidea</taxon>
        <taxon>Mermithidae</taxon>
        <taxon>Romanomermis</taxon>
    </lineage>
</organism>
<dbReference type="AlphaFoldDB" id="A0A915HD91"/>
<name>A0A915HD91_ROMCU</name>
<feature type="region of interest" description="Disordered" evidence="1">
    <location>
        <begin position="28"/>
        <end position="63"/>
    </location>
</feature>
<dbReference type="WBParaSite" id="nRc.2.0.1.t00035-RA">
    <property type="protein sequence ID" value="nRc.2.0.1.t00035-RA"/>
    <property type="gene ID" value="nRc.2.0.1.g00035"/>
</dbReference>
<accession>A0A915HD91</accession>
<evidence type="ECO:0000313" key="3">
    <source>
        <dbReference type="WBParaSite" id="nRc.2.0.1.t00035-RA"/>
    </source>
</evidence>
<sequence length="138" mass="15063">VESDFLDSQSIGGPKFDYNSATYSSLENLSSVSNPRNDDIENNSFLDRRRTAGGNGAGSSTGSAVSASILLTTAASGGNYRSTTTKNGRNFSLEEECQTDKLSEMCAIRKILEDDEISQLISQKFLTEFRVLMRSKLK</sequence>
<evidence type="ECO:0000256" key="1">
    <source>
        <dbReference type="SAM" id="MobiDB-lite"/>
    </source>
</evidence>
<evidence type="ECO:0000313" key="2">
    <source>
        <dbReference type="Proteomes" id="UP000887565"/>
    </source>
</evidence>
<keyword evidence="2" id="KW-1185">Reference proteome</keyword>